<dbReference type="Proteomes" id="UP000278907">
    <property type="component" value="Unassembled WGS sequence"/>
</dbReference>
<dbReference type="PANTHER" id="PTHR43037:SF1">
    <property type="entry name" value="BLL1128 PROTEIN"/>
    <property type="match status" value="1"/>
</dbReference>
<dbReference type="EMBL" id="RAWI01000002">
    <property type="protein sequence ID" value="RKI17648.1"/>
    <property type="molecule type" value="Genomic_DNA"/>
</dbReference>
<name>A0ABX9QS24_9BACT</name>
<dbReference type="SUPFAM" id="SSF53474">
    <property type="entry name" value="alpha/beta-Hydrolases"/>
    <property type="match status" value="2"/>
</dbReference>
<evidence type="ECO:0000313" key="3">
    <source>
        <dbReference type="EMBL" id="RKI17648.1"/>
    </source>
</evidence>
<dbReference type="Pfam" id="PF10503">
    <property type="entry name" value="Esterase_PHB"/>
    <property type="match status" value="1"/>
</dbReference>
<sequence length="706" mass="72464">MQGQRFGRLGCGLLAVTVLGCGPLGMPEEGPSTEASGVAEVQSALTQVTSFGTNPGNLRMWTHVPASMPANAPLVVALHGCTQSAAAYAATGWTALADPLKFYVVYPEQVSGNNSTSCFNWFEPGDTARGQGEALSIKQMVDHMKATYSIDPGRVFVTGLSAGGAMTHVMAATYPDVFAGAAVMAGIPYKCATSMTGGFSCMSPGVDKTPTAWRDLVRGAFPSYTGAYPRVSIWHGTSDFTVKNSNLTEGVEQWTAVHGIDQTEDLSETVAGYPHKVYTDAAGKALVESYSLTGMGHGTPIDPAFRFPGTTVACGTAGAYVLDTDICSTWYVAKFFGLDSSDSVAPTVSLSAPGQGSTVSGAVQVTATASDNVGVSRVEFFIDNALASSDPSAPYAFTWNSNTATNGIHALVARAYDAAGNTATSSTVTVTVTGGVSDTTAPTVSLTSPTGGASLSGTVTLIANAADDRGVAKVEFLVDGAVVGQDVSAGPTGLFEFNWDTASSATGTHTLQARAYDAAGNSAASASVQVAVAPAPVGFTERFSANGPDNAGWTLTGWALDASDQTGSTGSKSILGAATAAFNTVTRTASVSVALPANPRLTYWRKLDLSCANTTASAAFRVIVNDGVDTVVDSAVKSGLGTLTEANWTQRAELDLSAFANKNVTLKFVVTVTDTSTNNLSRAKAWVDSIRVGPAGSSAFTTLSPQ</sequence>
<dbReference type="InterPro" id="IPR013783">
    <property type="entry name" value="Ig-like_fold"/>
</dbReference>
<evidence type="ECO:0000313" key="4">
    <source>
        <dbReference type="Proteomes" id="UP000278907"/>
    </source>
</evidence>
<dbReference type="PROSITE" id="PS51257">
    <property type="entry name" value="PROKAR_LIPOPROTEIN"/>
    <property type="match status" value="1"/>
</dbReference>
<dbReference type="InterPro" id="IPR050955">
    <property type="entry name" value="Plant_Biomass_Hydrol_Est"/>
</dbReference>
<dbReference type="InterPro" id="IPR029058">
    <property type="entry name" value="AB_hydrolase_fold"/>
</dbReference>
<dbReference type="Gene3D" id="3.40.50.1820">
    <property type="entry name" value="alpha/beta hydrolase"/>
    <property type="match status" value="1"/>
</dbReference>
<comment type="caution">
    <text evidence="3">The sequence shown here is derived from an EMBL/GenBank/DDBJ whole genome shotgun (WGS) entry which is preliminary data.</text>
</comment>
<accession>A0ABX9QS24</accession>
<gene>
    <name evidence="3" type="ORF">D7Y13_00720</name>
</gene>
<keyword evidence="4" id="KW-1185">Reference proteome</keyword>
<evidence type="ECO:0000256" key="2">
    <source>
        <dbReference type="ARBA" id="ARBA00022801"/>
    </source>
</evidence>
<organism evidence="3 4">
    <name type="scientific">Corallococcus praedator</name>
    <dbReference type="NCBI Taxonomy" id="2316724"/>
    <lineage>
        <taxon>Bacteria</taxon>
        <taxon>Pseudomonadati</taxon>
        <taxon>Myxococcota</taxon>
        <taxon>Myxococcia</taxon>
        <taxon>Myxococcales</taxon>
        <taxon>Cystobacterineae</taxon>
        <taxon>Myxococcaceae</taxon>
        <taxon>Corallococcus</taxon>
    </lineage>
</organism>
<dbReference type="NCBIfam" id="TIGR01840">
    <property type="entry name" value="esterase_phb"/>
    <property type="match status" value="1"/>
</dbReference>
<keyword evidence="1" id="KW-0732">Signal</keyword>
<dbReference type="RefSeq" id="WP_120582072.1">
    <property type="nucleotide sequence ID" value="NZ_RAWI01000002.1"/>
</dbReference>
<keyword evidence="2" id="KW-0378">Hydrolase</keyword>
<dbReference type="InterPro" id="IPR010126">
    <property type="entry name" value="Esterase_phb"/>
</dbReference>
<protein>
    <submittedName>
        <fullName evidence="3">Esterase</fullName>
    </submittedName>
</protein>
<proteinExistence type="predicted"/>
<dbReference type="Gene3D" id="2.60.40.10">
    <property type="entry name" value="Immunoglobulins"/>
    <property type="match status" value="2"/>
</dbReference>
<reference evidence="3 4" key="1">
    <citation type="submission" date="2018-09" db="EMBL/GenBank/DDBJ databases">
        <authorList>
            <person name="Livingstone P.G."/>
            <person name="Whitworth D.E."/>
        </authorList>
    </citation>
    <scope>NUCLEOTIDE SEQUENCE [LARGE SCALE GENOMIC DNA]</scope>
    <source>
        <strain evidence="3 4">CA031B</strain>
    </source>
</reference>
<evidence type="ECO:0000256" key="1">
    <source>
        <dbReference type="ARBA" id="ARBA00022729"/>
    </source>
</evidence>
<dbReference type="PANTHER" id="PTHR43037">
    <property type="entry name" value="UNNAMED PRODUCT-RELATED"/>
    <property type="match status" value="1"/>
</dbReference>
<dbReference type="Pfam" id="PF17957">
    <property type="entry name" value="Big_7"/>
    <property type="match status" value="2"/>
</dbReference>